<dbReference type="Pfam" id="PF01632">
    <property type="entry name" value="Ribosomal_L35p"/>
    <property type="match status" value="1"/>
</dbReference>
<dbReference type="NCBIfam" id="TIGR00001">
    <property type="entry name" value="rpmI_bact"/>
    <property type="match status" value="1"/>
</dbReference>
<protein>
    <recommendedName>
        <fullName evidence="4 5">Large ribosomal subunit protein bL35</fullName>
    </recommendedName>
</protein>
<organism evidence="8 9">
    <name type="scientific">Aerophobetes bacterium</name>
    <dbReference type="NCBI Taxonomy" id="2030807"/>
    <lineage>
        <taxon>Bacteria</taxon>
        <taxon>Candidatus Aerophobota</taxon>
    </lineage>
</organism>
<dbReference type="Gene3D" id="4.10.410.60">
    <property type="match status" value="1"/>
</dbReference>
<dbReference type="GO" id="GO:0003735">
    <property type="term" value="F:structural constituent of ribosome"/>
    <property type="evidence" value="ECO:0007669"/>
    <property type="project" value="InterPro"/>
</dbReference>
<dbReference type="InterPro" id="IPR018265">
    <property type="entry name" value="Ribosomal_bL35_CS"/>
</dbReference>
<dbReference type="GO" id="GO:0022625">
    <property type="term" value="C:cytosolic large ribosomal subunit"/>
    <property type="evidence" value="ECO:0007669"/>
    <property type="project" value="TreeGrafter"/>
</dbReference>
<dbReference type="PANTHER" id="PTHR33343:SF1">
    <property type="entry name" value="LARGE RIBOSOMAL SUBUNIT PROTEIN BL35M"/>
    <property type="match status" value="1"/>
</dbReference>
<evidence type="ECO:0000256" key="3">
    <source>
        <dbReference type="ARBA" id="ARBA00023274"/>
    </source>
</evidence>
<dbReference type="InterPro" id="IPR037229">
    <property type="entry name" value="Ribosomal_bL35_sf"/>
</dbReference>
<feature type="compositionally biased region" description="Basic residues" evidence="7">
    <location>
        <begin position="31"/>
        <end position="44"/>
    </location>
</feature>
<comment type="caution">
    <text evidence="8">The sequence shown here is derived from an EMBL/GenBank/DDBJ whole genome shotgun (WGS) entry which is preliminary data.</text>
</comment>
<feature type="region of interest" description="Disordered" evidence="7">
    <location>
        <begin position="18"/>
        <end position="45"/>
    </location>
</feature>
<evidence type="ECO:0000313" key="8">
    <source>
        <dbReference type="EMBL" id="RLE08843.1"/>
    </source>
</evidence>
<dbReference type="PROSITE" id="PS00936">
    <property type="entry name" value="RIBOSOMAL_L35"/>
    <property type="match status" value="1"/>
</dbReference>
<dbReference type="AlphaFoldDB" id="A0A497E457"/>
<evidence type="ECO:0000313" key="9">
    <source>
        <dbReference type="Proteomes" id="UP000279422"/>
    </source>
</evidence>
<evidence type="ECO:0000256" key="7">
    <source>
        <dbReference type="SAM" id="MobiDB-lite"/>
    </source>
</evidence>
<proteinExistence type="inferred from homology"/>
<dbReference type="SUPFAM" id="SSF143034">
    <property type="entry name" value="L35p-like"/>
    <property type="match status" value="1"/>
</dbReference>
<keyword evidence="3 5" id="KW-0687">Ribonucleoprotein</keyword>
<dbReference type="PANTHER" id="PTHR33343">
    <property type="entry name" value="54S RIBOSOMAL PROTEIN BL35M"/>
    <property type="match status" value="1"/>
</dbReference>
<dbReference type="Proteomes" id="UP000279422">
    <property type="component" value="Unassembled WGS sequence"/>
</dbReference>
<dbReference type="EMBL" id="QMPZ01000077">
    <property type="protein sequence ID" value="RLE08843.1"/>
    <property type="molecule type" value="Genomic_DNA"/>
</dbReference>
<comment type="similarity">
    <text evidence="1 5 6">Belongs to the bacterial ribosomal protein bL35 family.</text>
</comment>
<dbReference type="FunFam" id="4.10.410.60:FF:000001">
    <property type="entry name" value="50S ribosomal protein L35"/>
    <property type="match status" value="1"/>
</dbReference>
<dbReference type="PRINTS" id="PR00064">
    <property type="entry name" value="RIBOSOMALL35"/>
</dbReference>
<accession>A0A497E457</accession>
<evidence type="ECO:0000256" key="6">
    <source>
        <dbReference type="RuleBase" id="RU000568"/>
    </source>
</evidence>
<sequence length="66" mass="7370">MPKIKSHRGVMKRFKVTKKGKIARSKACGGHLKRKKTSKKKRELRKSVLLSGGDAKRIKKLIGSAV</sequence>
<gene>
    <name evidence="5" type="primary">rpmI</name>
    <name evidence="8" type="ORF">DRJ00_05605</name>
</gene>
<dbReference type="InterPro" id="IPR021137">
    <property type="entry name" value="Ribosomal_bL35-like"/>
</dbReference>
<evidence type="ECO:0000256" key="2">
    <source>
        <dbReference type="ARBA" id="ARBA00022980"/>
    </source>
</evidence>
<evidence type="ECO:0000256" key="5">
    <source>
        <dbReference type="HAMAP-Rule" id="MF_00514"/>
    </source>
</evidence>
<dbReference type="HAMAP" id="MF_00514">
    <property type="entry name" value="Ribosomal_bL35"/>
    <property type="match status" value="1"/>
</dbReference>
<keyword evidence="2 5" id="KW-0689">Ribosomal protein</keyword>
<dbReference type="GO" id="GO:0006412">
    <property type="term" value="P:translation"/>
    <property type="evidence" value="ECO:0007669"/>
    <property type="project" value="UniProtKB-UniRule"/>
</dbReference>
<reference evidence="8 9" key="1">
    <citation type="submission" date="2018-06" db="EMBL/GenBank/DDBJ databases">
        <title>Extensive metabolic versatility and redundancy in microbially diverse, dynamic hydrothermal sediments.</title>
        <authorList>
            <person name="Dombrowski N."/>
            <person name="Teske A."/>
            <person name="Baker B.J."/>
        </authorList>
    </citation>
    <scope>NUCLEOTIDE SEQUENCE [LARGE SCALE GENOMIC DNA]</scope>
    <source>
        <strain evidence="8">B47_G16</strain>
    </source>
</reference>
<dbReference type="InterPro" id="IPR001706">
    <property type="entry name" value="Ribosomal_bL35"/>
</dbReference>
<name>A0A497E457_UNCAE</name>
<evidence type="ECO:0000256" key="4">
    <source>
        <dbReference type="ARBA" id="ARBA00071664"/>
    </source>
</evidence>
<evidence type="ECO:0000256" key="1">
    <source>
        <dbReference type="ARBA" id="ARBA00006598"/>
    </source>
</evidence>